<feature type="compositionally biased region" description="Basic and acidic residues" evidence="1">
    <location>
        <begin position="165"/>
        <end position="179"/>
    </location>
</feature>
<gene>
    <name evidence="2" type="ORF">CEPIT_LOCUS28944</name>
</gene>
<comment type="caution">
    <text evidence="2">The sequence shown here is derived from an EMBL/GenBank/DDBJ whole genome shotgun (WGS) entry which is preliminary data.</text>
</comment>
<sequence length="179" mass="19531">MEQRLKEAEAKGKTTAEEAASAAAKLAAEAAEVAKKEAIAEAGKAAVDSFVTEGWKAEGRKQWLASVIEQSVDGWVAGPGAEWLARKGKDYYDGGEFFTQRLVYRRLARHLKIEAKEFDPASYGLPPLQPDVRVPLPPDEERPDLEDSELLMEAGDAEEEAGDDATSKLKEIVAEDVRS</sequence>
<protein>
    <submittedName>
        <fullName evidence="2">Uncharacterized protein</fullName>
    </submittedName>
</protein>
<dbReference type="EMBL" id="CAMAPF010000949">
    <property type="protein sequence ID" value="CAH9128257.1"/>
    <property type="molecule type" value="Genomic_DNA"/>
</dbReference>
<accession>A0AAV0EYF9</accession>
<evidence type="ECO:0000313" key="3">
    <source>
        <dbReference type="Proteomes" id="UP001152523"/>
    </source>
</evidence>
<proteinExistence type="predicted"/>
<evidence type="ECO:0000313" key="2">
    <source>
        <dbReference type="EMBL" id="CAH9128257.1"/>
    </source>
</evidence>
<feature type="compositionally biased region" description="Acidic residues" evidence="1">
    <location>
        <begin position="141"/>
        <end position="163"/>
    </location>
</feature>
<dbReference type="Proteomes" id="UP001152523">
    <property type="component" value="Unassembled WGS sequence"/>
</dbReference>
<reference evidence="2" key="1">
    <citation type="submission" date="2022-07" db="EMBL/GenBank/DDBJ databases">
        <authorList>
            <person name="Macas J."/>
            <person name="Novak P."/>
            <person name="Neumann P."/>
        </authorList>
    </citation>
    <scope>NUCLEOTIDE SEQUENCE</scope>
</reference>
<feature type="region of interest" description="Disordered" evidence="1">
    <location>
        <begin position="121"/>
        <end position="179"/>
    </location>
</feature>
<keyword evidence="3" id="KW-1185">Reference proteome</keyword>
<dbReference type="AlphaFoldDB" id="A0AAV0EYF9"/>
<name>A0AAV0EYF9_9ASTE</name>
<organism evidence="2 3">
    <name type="scientific">Cuscuta epithymum</name>
    <dbReference type="NCBI Taxonomy" id="186058"/>
    <lineage>
        <taxon>Eukaryota</taxon>
        <taxon>Viridiplantae</taxon>
        <taxon>Streptophyta</taxon>
        <taxon>Embryophyta</taxon>
        <taxon>Tracheophyta</taxon>
        <taxon>Spermatophyta</taxon>
        <taxon>Magnoliopsida</taxon>
        <taxon>eudicotyledons</taxon>
        <taxon>Gunneridae</taxon>
        <taxon>Pentapetalae</taxon>
        <taxon>asterids</taxon>
        <taxon>lamiids</taxon>
        <taxon>Solanales</taxon>
        <taxon>Convolvulaceae</taxon>
        <taxon>Cuscuteae</taxon>
        <taxon>Cuscuta</taxon>
        <taxon>Cuscuta subgen. Cuscuta</taxon>
    </lineage>
</organism>
<evidence type="ECO:0000256" key="1">
    <source>
        <dbReference type="SAM" id="MobiDB-lite"/>
    </source>
</evidence>